<dbReference type="InterPro" id="IPR009057">
    <property type="entry name" value="Homeodomain-like_sf"/>
</dbReference>
<dbReference type="GO" id="GO:0003700">
    <property type="term" value="F:DNA-binding transcription factor activity"/>
    <property type="evidence" value="ECO:0007669"/>
    <property type="project" value="InterPro"/>
</dbReference>
<evidence type="ECO:0000256" key="3">
    <source>
        <dbReference type="ARBA" id="ARBA00023163"/>
    </source>
</evidence>
<dbReference type="GO" id="GO:0043565">
    <property type="term" value="F:sequence-specific DNA binding"/>
    <property type="evidence" value="ECO:0007669"/>
    <property type="project" value="InterPro"/>
</dbReference>
<dbReference type="InterPro" id="IPR018060">
    <property type="entry name" value="HTH_AraC"/>
</dbReference>
<dbReference type="EMBL" id="UGQL01000001">
    <property type="protein sequence ID" value="STZ26663.1"/>
    <property type="molecule type" value="Genomic_DNA"/>
</dbReference>
<keyword evidence="2 5" id="KW-0238">DNA-binding</keyword>
<evidence type="ECO:0000313" key="5">
    <source>
        <dbReference type="EMBL" id="STZ26663.1"/>
    </source>
</evidence>
<evidence type="ECO:0000256" key="1">
    <source>
        <dbReference type="ARBA" id="ARBA00023015"/>
    </source>
</evidence>
<dbReference type="PROSITE" id="PS01124">
    <property type="entry name" value="HTH_ARAC_FAMILY_2"/>
    <property type="match status" value="1"/>
</dbReference>
<gene>
    <name evidence="5" type="ORF">NCTC11179_00185</name>
</gene>
<reference evidence="5 6" key="1">
    <citation type="submission" date="2018-06" db="EMBL/GenBank/DDBJ databases">
        <authorList>
            <consortium name="Pathogen Informatics"/>
            <person name="Doyle S."/>
        </authorList>
    </citation>
    <scope>NUCLEOTIDE SEQUENCE [LARGE SCALE GENOMIC DNA]</scope>
    <source>
        <strain evidence="5 6">NCTC11179</strain>
    </source>
</reference>
<name>A0A378RI14_MYROD</name>
<dbReference type="Pfam" id="PF12833">
    <property type="entry name" value="HTH_18"/>
    <property type="match status" value="1"/>
</dbReference>
<dbReference type="PANTHER" id="PTHR43280">
    <property type="entry name" value="ARAC-FAMILY TRANSCRIPTIONAL REGULATOR"/>
    <property type="match status" value="1"/>
</dbReference>
<dbReference type="SMART" id="SM00342">
    <property type="entry name" value="HTH_ARAC"/>
    <property type="match status" value="1"/>
</dbReference>
<sequence>MKRDLILYVKNMVCPRCITLVQQELLKLEVKGKVVRLGEVELENPLSQLLHNQIKERLSQVGFEVLDDAKQIVVEQVKTKIIAYVQQKHLSHLNLSDYLASTSSMSYARIARLFVAHTTLTIEKYYILQRIEKVKELISYCELSLEEIAQQLHYKDVSHMSKQFKKTVGIPPSLYRKNQRFERKFLDHIIT</sequence>
<dbReference type="Proteomes" id="UP000255024">
    <property type="component" value="Unassembled WGS sequence"/>
</dbReference>
<protein>
    <submittedName>
        <fullName evidence="5">DNA-binding transcriptional regulator AraC</fullName>
    </submittedName>
</protein>
<keyword evidence="6" id="KW-1185">Reference proteome</keyword>
<dbReference type="AlphaFoldDB" id="A0A378RI14"/>
<evidence type="ECO:0000313" key="6">
    <source>
        <dbReference type="Proteomes" id="UP000255024"/>
    </source>
</evidence>
<dbReference type="SUPFAM" id="SSF46689">
    <property type="entry name" value="Homeodomain-like"/>
    <property type="match status" value="1"/>
</dbReference>
<evidence type="ECO:0000256" key="2">
    <source>
        <dbReference type="ARBA" id="ARBA00023125"/>
    </source>
</evidence>
<feature type="domain" description="HTH araC/xylS-type" evidence="4">
    <location>
        <begin position="79"/>
        <end position="178"/>
    </location>
</feature>
<dbReference type="PANTHER" id="PTHR43280:SF2">
    <property type="entry name" value="HTH-TYPE TRANSCRIPTIONAL REGULATOR EXSA"/>
    <property type="match status" value="1"/>
</dbReference>
<keyword evidence="1" id="KW-0805">Transcription regulation</keyword>
<dbReference type="RefSeq" id="WP_115089770.1">
    <property type="nucleotide sequence ID" value="NZ_CP068107.1"/>
</dbReference>
<dbReference type="Gene3D" id="1.10.10.60">
    <property type="entry name" value="Homeodomain-like"/>
    <property type="match status" value="1"/>
</dbReference>
<evidence type="ECO:0000259" key="4">
    <source>
        <dbReference type="PROSITE" id="PS01124"/>
    </source>
</evidence>
<accession>A0A378RI14</accession>
<keyword evidence="3" id="KW-0804">Transcription</keyword>
<proteinExistence type="predicted"/>
<organism evidence="5 6">
    <name type="scientific">Myroides odoratus</name>
    <name type="common">Flavobacterium odoratum</name>
    <dbReference type="NCBI Taxonomy" id="256"/>
    <lineage>
        <taxon>Bacteria</taxon>
        <taxon>Pseudomonadati</taxon>
        <taxon>Bacteroidota</taxon>
        <taxon>Flavobacteriia</taxon>
        <taxon>Flavobacteriales</taxon>
        <taxon>Flavobacteriaceae</taxon>
        <taxon>Myroides</taxon>
    </lineage>
</organism>